<dbReference type="GO" id="GO:0046872">
    <property type="term" value="F:metal ion binding"/>
    <property type="evidence" value="ECO:0007669"/>
    <property type="project" value="UniProtKB-KW"/>
</dbReference>
<dbReference type="eggNOG" id="ENOG502SGMG">
    <property type="taxonomic scope" value="Eukaryota"/>
</dbReference>
<dbReference type="PANTHER" id="PTHR21077:SF5">
    <property type="entry name" value="CROSSOVER JUNCTION ENDONUCLEASE MMS4"/>
    <property type="match status" value="1"/>
</dbReference>
<dbReference type="Pfam" id="PF21292">
    <property type="entry name" value="EME1-MUS81_C"/>
    <property type="match status" value="1"/>
</dbReference>
<dbReference type="RefSeq" id="XP_003034375.1">
    <property type="nucleotide sequence ID" value="XM_003034329.1"/>
</dbReference>
<sequence>MAALDVIDISDGEDGEITFSQASLPPSSQLSAGEVIDLSDSDTEPDDAFVPAPSSPPLSSQPQMIELDSSSEDNSSGDEFPELGSQQFAARAPSRSNRGSHTPLETRDSGSSAGSKRTRALSDDSEDESEPPTPVKKPRRSRKTAEEKSKAESEKEAKRLEREAKKQEKETQRLEKEAAKAAREEERARKKEEEATQKTARRSFKAANKLVIDRKETLKETTIVVSASLARAYSGIVADLRTKVGEYGGQVEAEADPMTGYDTIRFRRRVTKAYDTKLSVWQHCEPKDKFDQTAILWLSAQKLAEHGARGTLGGLVDTFCARLALEGPKRQAVLLIHGMAKLQSQARGAADRALLALEMAHDAFHMCAETPAEIVQRLYDTACDVGHRIHKYLERSHLPFCAETRQPKGKSSAETWEGALASLYRMNAEHAKAIAKVYPTMNSLYCAYEKDPQAGPLLLAHIPVECTANGQKRVRDKLGPALSKRVFTVLYETDPLRLVVNDK</sequence>
<comment type="subcellular location">
    <subcellularLocation>
        <location evidence="2">Nucleus</location>
    </subcellularLocation>
</comment>
<evidence type="ECO:0000256" key="13">
    <source>
        <dbReference type="SAM" id="MobiDB-lite"/>
    </source>
</evidence>
<evidence type="ECO:0000256" key="1">
    <source>
        <dbReference type="ARBA" id="ARBA00001946"/>
    </source>
</evidence>
<feature type="compositionally biased region" description="Acidic residues" evidence="13">
    <location>
        <begin position="37"/>
        <end position="47"/>
    </location>
</feature>
<keyword evidence="15" id="KW-1185">Reference proteome</keyword>
<dbReference type="KEGG" id="scm:SCHCO_02685428"/>
<keyword evidence="8" id="KW-0460">Magnesium</keyword>
<accession>D8PZN8</accession>
<reference evidence="14 15" key="1">
    <citation type="journal article" date="2010" name="Nat. Biotechnol.">
        <title>Genome sequence of the model mushroom Schizophyllum commune.</title>
        <authorList>
            <person name="Ohm R.A."/>
            <person name="de Jong J.F."/>
            <person name="Lugones L.G."/>
            <person name="Aerts A."/>
            <person name="Kothe E."/>
            <person name="Stajich J.E."/>
            <person name="de Vries R.P."/>
            <person name="Record E."/>
            <person name="Levasseur A."/>
            <person name="Baker S.E."/>
            <person name="Bartholomew K.A."/>
            <person name="Coutinho P.M."/>
            <person name="Erdmann S."/>
            <person name="Fowler T.J."/>
            <person name="Gathman A.C."/>
            <person name="Lombard V."/>
            <person name="Henrissat B."/>
            <person name="Knabe N."/>
            <person name="Kuees U."/>
            <person name="Lilly W.W."/>
            <person name="Lindquist E."/>
            <person name="Lucas S."/>
            <person name="Magnuson J.K."/>
            <person name="Piumi F."/>
            <person name="Raudaskoski M."/>
            <person name="Salamov A."/>
            <person name="Schmutz J."/>
            <person name="Schwarze F.W.M.R."/>
            <person name="vanKuyk P.A."/>
            <person name="Horton J.S."/>
            <person name="Grigoriev I.V."/>
            <person name="Woesten H.A.B."/>
        </authorList>
    </citation>
    <scope>NUCLEOTIDE SEQUENCE [LARGE SCALE GENOMIC DNA]</scope>
    <source>
        <strain evidence="15">H4-8 / FGSC 9210</strain>
    </source>
</reference>
<dbReference type="STRING" id="578458.D8PZN8"/>
<dbReference type="InParanoid" id="D8PZN8"/>
<comment type="cofactor">
    <cofactor evidence="1">
        <name>Mg(2+)</name>
        <dbReference type="ChEBI" id="CHEBI:18420"/>
    </cofactor>
</comment>
<evidence type="ECO:0000256" key="2">
    <source>
        <dbReference type="ARBA" id="ARBA00004123"/>
    </source>
</evidence>
<dbReference type="Proteomes" id="UP000007431">
    <property type="component" value="Unassembled WGS sequence"/>
</dbReference>
<evidence type="ECO:0000256" key="4">
    <source>
        <dbReference type="ARBA" id="ARBA00022723"/>
    </source>
</evidence>
<dbReference type="GO" id="GO:0031297">
    <property type="term" value="P:replication fork processing"/>
    <property type="evidence" value="ECO:0007669"/>
    <property type="project" value="TreeGrafter"/>
</dbReference>
<keyword evidence="4" id="KW-0479">Metal-binding</keyword>
<evidence type="ECO:0000256" key="11">
    <source>
        <dbReference type="ARBA" id="ARBA00023242"/>
    </source>
</evidence>
<feature type="compositionally biased region" description="Low complexity" evidence="13">
    <location>
        <begin position="57"/>
        <end position="68"/>
    </location>
</feature>
<dbReference type="AlphaFoldDB" id="D8PZN8"/>
<evidence type="ECO:0000256" key="8">
    <source>
        <dbReference type="ARBA" id="ARBA00022842"/>
    </source>
</evidence>
<evidence type="ECO:0000256" key="6">
    <source>
        <dbReference type="ARBA" id="ARBA00022763"/>
    </source>
</evidence>
<keyword evidence="6" id="KW-0227">DNA damage</keyword>
<feature type="region of interest" description="Disordered" evidence="13">
    <location>
        <begin position="1"/>
        <end position="201"/>
    </location>
</feature>
<name>D8PZN8_SCHCM</name>
<organism evidence="15">
    <name type="scientific">Schizophyllum commune (strain H4-8 / FGSC 9210)</name>
    <name type="common">Split gill fungus</name>
    <dbReference type="NCBI Taxonomy" id="578458"/>
    <lineage>
        <taxon>Eukaryota</taxon>
        <taxon>Fungi</taxon>
        <taxon>Dikarya</taxon>
        <taxon>Basidiomycota</taxon>
        <taxon>Agaricomycotina</taxon>
        <taxon>Agaricomycetes</taxon>
        <taxon>Agaricomycetidae</taxon>
        <taxon>Agaricales</taxon>
        <taxon>Schizophyllaceae</taxon>
        <taxon>Schizophyllum</taxon>
    </lineage>
</organism>
<dbReference type="GO" id="GO:0000712">
    <property type="term" value="P:resolution of meiotic recombination intermediates"/>
    <property type="evidence" value="ECO:0007669"/>
    <property type="project" value="TreeGrafter"/>
</dbReference>
<evidence type="ECO:0000256" key="9">
    <source>
        <dbReference type="ARBA" id="ARBA00023172"/>
    </source>
</evidence>
<keyword evidence="12" id="KW-0469">Meiosis</keyword>
<dbReference type="GeneID" id="9586360"/>
<keyword evidence="10" id="KW-0234">DNA repair</keyword>
<gene>
    <name evidence="14" type="ORF">SCHCODRAFT_233370</name>
</gene>
<keyword evidence="7" id="KW-0378">Hydrolase</keyword>
<keyword evidence="5" id="KW-0255">Endonuclease</keyword>
<dbReference type="PANTHER" id="PTHR21077">
    <property type="entry name" value="EME1 PROTEIN"/>
    <property type="match status" value="1"/>
</dbReference>
<dbReference type="GO" id="GO:0008821">
    <property type="term" value="F:crossover junction DNA endonuclease activity"/>
    <property type="evidence" value="ECO:0007669"/>
    <property type="project" value="TreeGrafter"/>
</dbReference>
<dbReference type="GO" id="GO:0031573">
    <property type="term" value="P:mitotic intra-S DNA damage checkpoint signaling"/>
    <property type="evidence" value="ECO:0007669"/>
    <property type="project" value="TreeGrafter"/>
</dbReference>
<dbReference type="OrthoDB" id="343092at2759"/>
<dbReference type="EMBL" id="GL377304">
    <property type="protein sequence ID" value="EFI99472.1"/>
    <property type="molecule type" value="Genomic_DNA"/>
</dbReference>
<evidence type="ECO:0000256" key="7">
    <source>
        <dbReference type="ARBA" id="ARBA00022801"/>
    </source>
</evidence>
<feature type="compositionally biased region" description="Polar residues" evidence="13">
    <location>
        <begin position="84"/>
        <end position="100"/>
    </location>
</feature>
<dbReference type="GO" id="GO:0048476">
    <property type="term" value="C:Holliday junction resolvase complex"/>
    <property type="evidence" value="ECO:0007669"/>
    <property type="project" value="InterPro"/>
</dbReference>
<dbReference type="GO" id="GO:0006302">
    <property type="term" value="P:double-strand break repair"/>
    <property type="evidence" value="ECO:0007669"/>
    <property type="project" value="TreeGrafter"/>
</dbReference>
<evidence type="ECO:0000313" key="15">
    <source>
        <dbReference type="Proteomes" id="UP000007431"/>
    </source>
</evidence>
<dbReference type="VEuPathDB" id="FungiDB:SCHCODRAFT_02685428"/>
<dbReference type="OMA" id="EPCPLTI"/>
<keyword evidence="9" id="KW-0233">DNA recombination</keyword>
<evidence type="ECO:0000256" key="3">
    <source>
        <dbReference type="ARBA" id="ARBA00022722"/>
    </source>
</evidence>
<evidence type="ECO:0008006" key="16">
    <source>
        <dbReference type="Google" id="ProtNLM"/>
    </source>
</evidence>
<dbReference type="Gene3D" id="1.10.150.670">
    <property type="entry name" value="Crossover junction endonuclease EME1, DNA-binding domain"/>
    <property type="match status" value="1"/>
</dbReference>
<proteinExistence type="predicted"/>
<keyword evidence="3" id="KW-0540">Nuclease</keyword>
<evidence type="ECO:0000256" key="5">
    <source>
        <dbReference type="ARBA" id="ARBA00022759"/>
    </source>
</evidence>
<dbReference type="InterPro" id="IPR042530">
    <property type="entry name" value="EME1/EME2_C"/>
</dbReference>
<keyword evidence="11" id="KW-0539">Nucleus</keyword>
<evidence type="ECO:0000256" key="10">
    <source>
        <dbReference type="ARBA" id="ARBA00023204"/>
    </source>
</evidence>
<dbReference type="InterPro" id="IPR033310">
    <property type="entry name" value="Mms4/EME1/EME2"/>
</dbReference>
<dbReference type="HOGENOM" id="CLU_529134_0_0_1"/>
<feature type="compositionally biased region" description="Basic and acidic residues" evidence="13">
    <location>
        <begin position="143"/>
        <end position="196"/>
    </location>
</feature>
<dbReference type="GO" id="GO:0005634">
    <property type="term" value="C:nucleus"/>
    <property type="evidence" value="ECO:0007669"/>
    <property type="project" value="UniProtKB-SubCell"/>
</dbReference>
<feature type="compositionally biased region" description="Acidic residues" evidence="13">
    <location>
        <begin position="69"/>
        <end position="81"/>
    </location>
</feature>
<evidence type="ECO:0000256" key="12">
    <source>
        <dbReference type="ARBA" id="ARBA00023254"/>
    </source>
</evidence>
<evidence type="ECO:0000313" key="14">
    <source>
        <dbReference type="EMBL" id="EFI99472.1"/>
    </source>
</evidence>
<protein>
    <recommendedName>
        <fullName evidence="16">ERCC4 domain-containing protein</fullName>
    </recommendedName>
</protein>
<feature type="compositionally biased region" description="Low complexity" evidence="13">
    <location>
        <begin position="20"/>
        <end position="32"/>
    </location>
</feature>